<proteinExistence type="predicted"/>
<dbReference type="EMBL" id="CACTIH010001825">
    <property type="protein sequence ID" value="CAA2964495.1"/>
    <property type="molecule type" value="Genomic_DNA"/>
</dbReference>
<evidence type="ECO:0000313" key="6">
    <source>
        <dbReference type="Proteomes" id="UP000594638"/>
    </source>
</evidence>
<keyword evidence="3" id="KW-0547">Nucleotide-binding</keyword>
<dbReference type="PANTHER" id="PTHR33463">
    <property type="entry name" value="NB-ARC DOMAIN-CONTAINING PROTEIN-RELATED"/>
    <property type="match status" value="1"/>
</dbReference>
<keyword evidence="1" id="KW-0433">Leucine-rich repeat</keyword>
<accession>A0A8S0QAZ2</accession>
<dbReference type="Pfam" id="PF00931">
    <property type="entry name" value="NB-ARC"/>
    <property type="match status" value="1"/>
</dbReference>
<evidence type="ECO:0000259" key="4">
    <source>
        <dbReference type="Pfam" id="PF00931"/>
    </source>
</evidence>
<dbReference type="InterPro" id="IPR042197">
    <property type="entry name" value="Apaf_helical"/>
</dbReference>
<evidence type="ECO:0000256" key="3">
    <source>
        <dbReference type="ARBA" id="ARBA00022840"/>
    </source>
</evidence>
<evidence type="ECO:0000313" key="5">
    <source>
        <dbReference type="EMBL" id="CAA2964495.1"/>
    </source>
</evidence>
<evidence type="ECO:0000256" key="2">
    <source>
        <dbReference type="ARBA" id="ARBA00022821"/>
    </source>
</evidence>
<reference evidence="5 6" key="1">
    <citation type="submission" date="2019-12" db="EMBL/GenBank/DDBJ databases">
        <authorList>
            <person name="Alioto T."/>
            <person name="Alioto T."/>
            <person name="Gomez Garrido J."/>
        </authorList>
    </citation>
    <scope>NUCLEOTIDE SEQUENCE [LARGE SCALE GENOMIC DNA]</scope>
</reference>
<dbReference type="GO" id="GO:0006952">
    <property type="term" value="P:defense response"/>
    <property type="evidence" value="ECO:0007669"/>
    <property type="project" value="UniProtKB-KW"/>
</dbReference>
<protein>
    <submittedName>
        <fullName evidence="5">Disease resistance At4g27190-like</fullName>
    </submittedName>
</protein>
<comment type="caution">
    <text evidence="5">The sequence shown here is derived from an EMBL/GenBank/DDBJ whole genome shotgun (WGS) entry which is preliminary data.</text>
</comment>
<keyword evidence="6" id="KW-1185">Reference proteome</keyword>
<dbReference type="PANTHER" id="PTHR33463:SF198">
    <property type="entry name" value="RPP4C3"/>
    <property type="match status" value="1"/>
</dbReference>
<dbReference type="GO" id="GO:0043531">
    <property type="term" value="F:ADP binding"/>
    <property type="evidence" value="ECO:0007669"/>
    <property type="project" value="InterPro"/>
</dbReference>
<dbReference type="Gene3D" id="1.10.8.430">
    <property type="entry name" value="Helical domain of apoptotic protease-activating factors"/>
    <property type="match status" value="1"/>
</dbReference>
<dbReference type="GO" id="GO:0005524">
    <property type="term" value="F:ATP binding"/>
    <property type="evidence" value="ECO:0007669"/>
    <property type="project" value="UniProtKB-KW"/>
</dbReference>
<dbReference type="InterPro" id="IPR027417">
    <property type="entry name" value="P-loop_NTPase"/>
</dbReference>
<gene>
    <name evidence="5" type="ORF">OLEA9_A093048</name>
</gene>
<evidence type="ECO:0000256" key="1">
    <source>
        <dbReference type="ARBA" id="ARBA00022614"/>
    </source>
</evidence>
<dbReference type="OrthoDB" id="1898799at2759"/>
<name>A0A8S0QAZ2_OLEEU</name>
<dbReference type="Gramene" id="OE9A093048T1">
    <property type="protein sequence ID" value="OE9A093048C1"/>
    <property type="gene ID" value="OE9A093048"/>
</dbReference>
<keyword evidence="2" id="KW-0611">Plant defense</keyword>
<keyword evidence="3" id="KW-0067">ATP-binding</keyword>
<dbReference type="InterPro" id="IPR002182">
    <property type="entry name" value="NB-ARC"/>
</dbReference>
<sequence>MKFWDCIFLRCPNLKTRYTIGRKITKKTVEVAKLQVEGTFYKVGEPKLPVQMPYHNPGDFGAFKTRISTKKKIMEALKDKDVSIIGICGMPGVGETTMANELADEVEVDKLFDEVAIASVSQDPDVTKIQDQLADMLGQGRDFNDATDIIKGTAEKVTRECGGLPLALVTVGKALRKRGEHSWKNALEELRNSRLTNIKGVHKLVYSRIEFS</sequence>
<dbReference type="Proteomes" id="UP000594638">
    <property type="component" value="Unassembled WGS sequence"/>
</dbReference>
<organism evidence="5 6">
    <name type="scientific">Olea europaea subsp. europaea</name>
    <dbReference type="NCBI Taxonomy" id="158383"/>
    <lineage>
        <taxon>Eukaryota</taxon>
        <taxon>Viridiplantae</taxon>
        <taxon>Streptophyta</taxon>
        <taxon>Embryophyta</taxon>
        <taxon>Tracheophyta</taxon>
        <taxon>Spermatophyta</taxon>
        <taxon>Magnoliopsida</taxon>
        <taxon>eudicotyledons</taxon>
        <taxon>Gunneridae</taxon>
        <taxon>Pentapetalae</taxon>
        <taxon>asterids</taxon>
        <taxon>lamiids</taxon>
        <taxon>Lamiales</taxon>
        <taxon>Oleaceae</taxon>
        <taxon>Oleeae</taxon>
        <taxon>Olea</taxon>
    </lineage>
</organism>
<feature type="domain" description="NB-ARC" evidence="4">
    <location>
        <begin position="69"/>
        <end position="144"/>
    </location>
</feature>
<dbReference type="SUPFAM" id="SSF52540">
    <property type="entry name" value="P-loop containing nucleoside triphosphate hydrolases"/>
    <property type="match status" value="1"/>
</dbReference>
<dbReference type="InterPro" id="IPR050905">
    <property type="entry name" value="Plant_NBS-LRR"/>
</dbReference>
<dbReference type="AlphaFoldDB" id="A0A8S0QAZ2"/>